<dbReference type="EMBL" id="CM042882">
    <property type="protein sequence ID" value="KAI4382609.1"/>
    <property type="molecule type" value="Genomic_DNA"/>
</dbReference>
<keyword evidence="2" id="KW-1185">Reference proteome</keyword>
<name>A0ACB9RYE8_9MYRT</name>
<accession>A0ACB9RYE8</accession>
<evidence type="ECO:0000313" key="2">
    <source>
        <dbReference type="Proteomes" id="UP001057402"/>
    </source>
</evidence>
<reference evidence="2" key="1">
    <citation type="journal article" date="2023" name="Front. Plant Sci.">
        <title>Chromosomal-level genome assembly of Melastoma candidum provides insights into trichome evolution.</title>
        <authorList>
            <person name="Zhong Y."/>
            <person name="Wu W."/>
            <person name="Sun C."/>
            <person name="Zou P."/>
            <person name="Liu Y."/>
            <person name="Dai S."/>
            <person name="Zhou R."/>
        </authorList>
    </citation>
    <scope>NUCLEOTIDE SEQUENCE [LARGE SCALE GENOMIC DNA]</scope>
</reference>
<protein>
    <submittedName>
        <fullName evidence="1">Uncharacterized protein</fullName>
    </submittedName>
</protein>
<proteinExistence type="predicted"/>
<organism evidence="1 2">
    <name type="scientific">Melastoma candidum</name>
    <dbReference type="NCBI Taxonomy" id="119954"/>
    <lineage>
        <taxon>Eukaryota</taxon>
        <taxon>Viridiplantae</taxon>
        <taxon>Streptophyta</taxon>
        <taxon>Embryophyta</taxon>
        <taxon>Tracheophyta</taxon>
        <taxon>Spermatophyta</taxon>
        <taxon>Magnoliopsida</taxon>
        <taxon>eudicotyledons</taxon>
        <taxon>Gunneridae</taxon>
        <taxon>Pentapetalae</taxon>
        <taxon>rosids</taxon>
        <taxon>malvids</taxon>
        <taxon>Myrtales</taxon>
        <taxon>Melastomataceae</taxon>
        <taxon>Melastomatoideae</taxon>
        <taxon>Melastomateae</taxon>
        <taxon>Melastoma</taxon>
    </lineage>
</organism>
<sequence>MGWDLFEAGALLDFFHEVFGDAREDMAIGVVILTGMGTKAFCSGGDQALRMKEGYADPGDAANLNLLDLQALLELTQMRVAGYAVGGGNVLHMVGSFDAVYGSSIMSRLIGPKKARKMWYLARFYSASEADKMGLVTTVVPLESLEQETVKWCREILRNSPTAIRMLKSALNAIDDGHARLQVYDLLRILLATQRLSFTAPKKATKAELPTWSGGSPISPNILASPDSGACAGYFLGHSPFSGHCRVRCLLNVVFSP</sequence>
<dbReference type="Proteomes" id="UP001057402">
    <property type="component" value="Chromosome 3"/>
</dbReference>
<comment type="caution">
    <text evidence="1">The sequence shown here is derived from an EMBL/GenBank/DDBJ whole genome shotgun (WGS) entry which is preliminary data.</text>
</comment>
<gene>
    <name evidence="1" type="ORF">MLD38_008552</name>
</gene>
<evidence type="ECO:0000313" key="1">
    <source>
        <dbReference type="EMBL" id="KAI4382609.1"/>
    </source>
</evidence>